<gene>
    <name evidence="7" type="ORF">C0039_12910</name>
</gene>
<dbReference type="Gene3D" id="1.10.8.60">
    <property type="match status" value="1"/>
</dbReference>
<dbReference type="SUPFAM" id="SSF52540">
    <property type="entry name" value="P-loop containing nucleoside triphosphate hydrolases"/>
    <property type="match status" value="1"/>
</dbReference>
<dbReference type="PANTHER" id="PTHR32071">
    <property type="entry name" value="TRANSCRIPTIONAL REGULATORY PROTEIN"/>
    <property type="match status" value="1"/>
</dbReference>
<dbReference type="PROSITE" id="PS00688">
    <property type="entry name" value="SIGMA54_INTERACT_3"/>
    <property type="match status" value="1"/>
</dbReference>
<dbReference type="PROSITE" id="PS50045">
    <property type="entry name" value="SIGMA54_INTERACT_4"/>
    <property type="match status" value="1"/>
</dbReference>
<organism evidence="7 8">
    <name type="scientific">Pseudohalioglobus lutimaris</name>
    <dbReference type="NCBI Taxonomy" id="1737061"/>
    <lineage>
        <taxon>Bacteria</taxon>
        <taxon>Pseudomonadati</taxon>
        <taxon>Pseudomonadota</taxon>
        <taxon>Gammaproteobacteria</taxon>
        <taxon>Cellvibrionales</taxon>
        <taxon>Halieaceae</taxon>
        <taxon>Pseudohalioglobus</taxon>
    </lineage>
</organism>
<dbReference type="InterPro" id="IPR025944">
    <property type="entry name" value="Sigma_54_int_dom_CS"/>
</dbReference>
<dbReference type="PROSITE" id="PS00676">
    <property type="entry name" value="SIGMA54_INTERACT_2"/>
    <property type="match status" value="1"/>
</dbReference>
<dbReference type="GO" id="GO:0006355">
    <property type="term" value="P:regulation of DNA-templated transcription"/>
    <property type="evidence" value="ECO:0007669"/>
    <property type="project" value="InterPro"/>
</dbReference>
<proteinExistence type="predicted"/>
<dbReference type="InterPro" id="IPR002197">
    <property type="entry name" value="HTH_Fis"/>
</dbReference>
<dbReference type="InterPro" id="IPR002078">
    <property type="entry name" value="Sigma_54_int"/>
</dbReference>
<evidence type="ECO:0000313" key="7">
    <source>
        <dbReference type="EMBL" id="PLW68336.1"/>
    </source>
</evidence>
<accession>A0A2N5X1G9</accession>
<dbReference type="SUPFAM" id="SSF46689">
    <property type="entry name" value="Homeodomain-like"/>
    <property type="match status" value="1"/>
</dbReference>
<dbReference type="PANTHER" id="PTHR32071:SF117">
    <property type="entry name" value="PTS-DEPENDENT DIHYDROXYACETONE KINASE OPERON REGULATORY PROTEIN-RELATED"/>
    <property type="match status" value="1"/>
</dbReference>
<name>A0A2N5X1G9_9GAMM</name>
<dbReference type="Proteomes" id="UP000235005">
    <property type="component" value="Unassembled WGS sequence"/>
</dbReference>
<evidence type="ECO:0000256" key="2">
    <source>
        <dbReference type="ARBA" id="ARBA00022840"/>
    </source>
</evidence>
<dbReference type="AlphaFoldDB" id="A0A2N5X1G9"/>
<dbReference type="OrthoDB" id="9804019at2"/>
<dbReference type="InterPro" id="IPR025662">
    <property type="entry name" value="Sigma_54_int_dom_ATP-bd_1"/>
</dbReference>
<keyword evidence="3" id="KW-0805">Transcription regulation</keyword>
<dbReference type="Gene3D" id="3.40.50.300">
    <property type="entry name" value="P-loop containing nucleotide triphosphate hydrolases"/>
    <property type="match status" value="1"/>
</dbReference>
<dbReference type="Pfam" id="PF00158">
    <property type="entry name" value="Sigma54_activat"/>
    <property type="match status" value="1"/>
</dbReference>
<dbReference type="Gene3D" id="1.10.10.60">
    <property type="entry name" value="Homeodomain-like"/>
    <property type="match status" value="1"/>
</dbReference>
<dbReference type="InterPro" id="IPR027417">
    <property type="entry name" value="P-loop_NTPase"/>
</dbReference>
<keyword evidence="1" id="KW-0547">Nucleotide-binding</keyword>
<dbReference type="InterPro" id="IPR009057">
    <property type="entry name" value="Homeodomain-like_sf"/>
</dbReference>
<feature type="domain" description="Sigma-54 factor interaction" evidence="6">
    <location>
        <begin position="121"/>
        <end position="349"/>
    </location>
</feature>
<sequence>MLVKFLGYDVEVASSVAGLDALLGGAVSPFIALVAADDEFELLATCIRMAAKQGSKHPTCLFAEGEFTGAVPPRLHTLFGGVISMEEGYGRLRDALEKAWRTCVKPAVATEHNIRNLGRHLVGVSDGIETVRSLIAQVACAEASVLITGESGTGKEVVAHSIHRLSQRYDGPFVPVNCGAIPAELLESELFGHEKGAFTGAISTRRGRFEVAEGGTLFLDEIGDMPMDMQVKLLRVLQERSFERVGSHKTIQANVRIVAATHQNLEQLVAEGKFRMDLLYRLNVFPVEIPPLRHRVGDIPMLIDMYAHKLEREQGRALKLSDCAMASLSRYFWPGNVRELFNLLERLSILHPGKTVKWNDLPDKFRPNQELFPEQMESEVRAQVRDLLSPEQLVLPSEGIDLRPHLAAIERNLMTQALSQSEWVVARAAKLLNLQRTTLVEKMRKFKIQRPEGVTEI</sequence>
<comment type="caution">
    <text evidence="7">The sequence shown here is derived from an EMBL/GenBank/DDBJ whole genome shotgun (WGS) entry which is preliminary data.</text>
</comment>
<evidence type="ECO:0000256" key="4">
    <source>
        <dbReference type="ARBA" id="ARBA00023125"/>
    </source>
</evidence>
<dbReference type="GO" id="GO:0043565">
    <property type="term" value="F:sequence-specific DNA binding"/>
    <property type="evidence" value="ECO:0007669"/>
    <property type="project" value="InterPro"/>
</dbReference>
<evidence type="ECO:0000259" key="6">
    <source>
        <dbReference type="PROSITE" id="PS50045"/>
    </source>
</evidence>
<keyword evidence="5" id="KW-0804">Transcription</keyword>
<dbReference type="InterPro" id="IPR058031">
    <property type="entry name" value="AAA_lid_NorR"/>
</dbReference>
<dbReference type="Pfam" id="PF02954">
    <property type="entry name" value="HTH_8"/>
    <property type="match status" value="1"/>
</dbReference>
<dbReference type="FunFam" id="3.40.50.300:FF:000006">
    <property type="entry name" value="DNA-binding transcriptional regulator NtrC"/>
    <property type="match status" value="1"/>
</dbReference>
<dbReference type="InterPro" id="IPR025943">
    <property type="entry name" value="Sigma_54_int_dom_ATP-bd_2"/>
</dbReference>
<dbReference type="InterPro" id="IPR003593">
    <property type="entry name" value="AAA+_ATPase"/>
</dbReference>
<evidence type="ECO:0000256" key="3">
    <source>
        <dbReference type="ARBA" id="ARBA00023015"/>
    </source>
</evidence>
<dbReference type="CDD" id="cd00009">
    <property type="entry name" value="AAA"/>
    <property type="match status" value="1"/>
</dbReference>
<dbReference type="PROSITE" id="PS00675">
    <property type="entry name" value="SIGMA54_INTERACT_1"/>
    <property type="match status" value="1"/>
</dbReference>
<evidence type="ECO:0000256" key="5">
    <source>
        <dbReference type="ARBA" id="ARBA00023163"/>
    </source>
</evidence>
<keyword evidence="4" id="KW-0238">DNA-binding</keyword>
<dbReference type="SMART" id="SM00382">
    <property type="entry name" value="AAA"/>
    <property type="match status" value="1"/>
</dbReference>
<evidence type="ECO:0000313" key="8">
    <source>
        <dbReference type="Proteomes" id="UP000235005"/>
    </source>
</evidence>
<dbReference type="GO" id="GO:0005524">
    <property type="term" value="F:ATP binding"/>
    <property type="evidence" value="ECO:0007669"/>
    <property type="project" value="UniProtKB-KW"/>
</dbReference>
<keyword evidence="8" id="KW-1185">Reference proteome</keyword>
<dbReference type="EMBL" id="PKUS01000016">
    <property type="protein sequence ID" value="PLW68336.1"/>
    <property type="molecule type" value="Genomic_DNA"/>
</dbReference>
<evidence type="ECO:0000256" key="1">
    <source>
        <dbReference type="ARBA" id="ARBA00022741"/>
    </source>
</evidence>
<reference evidence="7 8" key="1">
    <citation type="submission" date="2018-01" db="EMBL/GenBank/DDBJ databases">
        <title>The draft genome sequence of Halioglobus lutimaris HF004.</title>
        <authorList>
            <person name="Du Z.-J."/>
            <person name="Shi M.-J."/>
        </authorList>
    </citation>
    <scope>NUCLEOTIDE SEQUENCE [LARGE SCALE GENOMIC DNA]</scope>
    <source>
        <strain evidence="7 8">HF004</strain>
    </source>
</reference>
<dbReference type="PRINTS" id="PR01590">
    <property type="entry name" value="HTHFIS"/>
</dbReference>
<protein>
    <submittedName>
        <fullName evidence="7">Sigma-54-dependent Fis family transcriptional regulator</fullName>
    </submittedName>
</protein>
<dbReference type="Pfam" id="PF25601">
    <property type="entry name" value="AAA_lid_14"/>
    <property type="match status" value="1"/>
</dbReference>
<keyword evidence="2" id="KW-0067">ATP-binding</keyword>